<keyword evidence="3" id="KW-1185">Reference proteome</keyword>
<dbReference type="RefSeq" id="WP_212526863.1">
    <property type="nucleotide sequence ID" value="NZ_JAGSOG010000009.1"/>
</dbReference>
<dbReference type="Gene3D" id="3.40.50.1820">
    <property type="entry name" value="alpha/beta hydrolase"/>
    <property type="match status" value="1"/>
</dbReference>
<protein>
    <recommendedName>
        <fullName evidence="4">Esterase</fullName>
    </recommendedName>
</protein>
<dbReference type="AlphaFoldDB" id="A0A941INR7"/>
<accession>A0A941INR7</accession>
<evidence type="ECO:0008006" key="4">
    <source>
        <dbReference type="Google" id="ProtNLM"/>
    </source>
</evidence>
<dbReference type="GO" id="GO:0016747">
    <property type="term" value="F:acyltransferase activity, transferring groups other than amino-acyl groups"/>
    <property type="evidence" value="ECO:0007669"/>
    <property type="project" value="TreeGrafter"/>
</dbReference>
<dbReference type="PANTHER" id="PTHR48098:SF1">
    <property type="entry name" value="DIACYLGLYCEROL ACYLTRANSFERASE_MYCOLYLTRANSFERASE AG85A"/>
    <property type="match status" value="1"/>
</dbReference>
<dbReference type="Proteomes" id="UP000675781">
    <property type="component" value="Unassembled WGS sequence"/>
</dbReference>
<dbReference type="InterPro" id="IPR029058">
    <property type="entry name" value="AB_hydrolase_fold"/>
</dbReference>
<organism evidence="2 3">
    <name type="scientific">Actinospica durhamensis</name>
    <dbReference type="NCBI Taxonomy" id="1508375"/>
    <lineage>
        <taxon>Bacteria</taxon>
        <taxon>Bacillati</taxon>
        <taxon>Actinomycetota</taxon>
        <taxon>Actinomycetes</taxon>
        <taxon>Catenulisporales</taxon>
        <taxon>Actinospicaceae</taxon>
        <taxon>Actinospica</taxon>
    </lineage>
</organism>
<evidence type="ECO:0000313" key="3">
    <source>
        <dbReference type="Proteomes" id="UP000675781"/>
    </source>
</evidence>
<dbReference type="EMBL" id="JAGSOG010000009">
    <property type="protein sequence ID" value="MBR7832332.1"/>
    <property type="molecule type" value="Genomic_DNA"/>
</dbReference>
<name>A0A941INR7_9ACTN</name>
<proteinExistence type="predicted"/>
<dbReference type="SUPFAM" id="SSF53474">
    <property type="entry name" value="alpha/beta-Hydrolases"/>
    <property type="match status" value="1"/>
</dbReference>
<keyword evidence="1" id="KW-1133">Transmembrane helix</keyword>
<reference evidence="2" key="1">
    <citation type="submission" date="2021-04" db="EMBL/GenBank/DDBJ databases">
        <title>Genome based classification of Actinospica acidithermotolerans sp. nov., an actinobacterium isolated from an Indonesian hot spring.</title>
        <authorList>
            <person name="Kusuma A.B."/>
            <person name="Putra K.E."/>
            <person name="Nafisah S."/>
            <person name="Loh J."/>
            <person name="Nouioui I."/>
            <person name="Goodfellow M."/>
        </authorList>
    </citation>
    <scope>NUCLEOTIDE SEQUENCE</scope>
    <source>
        <strain evidence="2">CSCA 57</strain>
    </source>
</reference>
<evidence type="ECO:0000313" key="2">
    <source>
        <dbReference type="EMBL" id="MBR7832332.1"/>
    </source>
</evidence>
<dbReference type="PANTHER" id="PTHR48098">
    <property type="entry name" value="ENTEROCHELIN ESTERASE-RELATED"/>
    <property type="match status" value="1"/>
</dbReference>
<evidence type="ECO:0000256" key="1">
    <source>
        <dbReference type="SAM" id="Phobius"/>
    </source>
</evidence>
<sequence length="398" mass="42886">MNLTGDLFLALLILLTIGAFTGVILLWRRLSGRNWRAVLGRVGVLGGAQLMVVVLVAALANDYFGFYGSWHDLFGFATQTQSVFQNPDQVGTRGRGTGTALGAGGTVGRQLLSVQSISGLNLPSGTAPAVTGQTQNVTIQGAVTGLSTQAIVYFPPQYFQQAYQDYRFPVAIISTGYPGDLQALENRLKYPYRLLTGLNGHTDRPVVLVMTQPSPTSVGGTDTECTNVPGGPQVNTFWAQDIPTALEQAYPRLATDARSWGLMGDSTGGDCALKVSMMNSDRFGVAVSLSGDYNAPEDITTGNLYQNQQFRDENNVMWRLRNLAKPPIAVLLASSLTGENDISAVQEFVRLTRGTPLRTSTLLRNEGGHNFATWNAEIAPALQWLTNTLTSPTPLPRV</sequence>
<dbReference type="Pfam" id="PF00756">
    <property type="entry name" value="Esterase"/>
    <property type="match status" value="1"/>
</dbReference>
<comment type="caution">
    <text evidence="2">The sequence shown here is derived from an EMBL/GenBank/DDBJ whole genome shotgun (WGS) entry which is preliminary data.</text>
</comment>
<feature type="transmembrane region" description="Helical" evidence="1">
    <location>
        <begin position="39"/>
        <end position="60"/>
    </location>
</feature>
<dbReference type="InterPro" id="IPR050583">
    <property type="entry name" value="Mycobacterial_A85_antigen"/>
</dbReference>
<dbReference type="InterPro" id="IPR000801">
    <property type="entry name" value="Esterase-like"/>
</dbReference>
<gene>
    <name evidence="2" type="ORF">KDL01_03630</name>
</gene>
<feature type="transmembrane region" description="Helical" evidence="1">
    <location>
        <begin position="6"/>
        <end position="27"/>
    </location>
</feature>
<keyword evidence="1" id="KW-0472">Membrane</keyword>
<keyword evidence="1" id="KW-0812">Transmembrane</keyword>